<reference evidence="1" key="1">
    <citation type="submission" date="2021-02" db="EMBL/GenBank/DDBJ databases">
        <authorList>
            <person name="Nieuwenhuis M."/>
            <person name="Van De Peppel L.J.J."/>
        </authorList>
    </citation>
    <scope>NUCLEOTIDE SEQUENCE</scope>
    <source>
        <strain evidence="1">D49</strain>
    </source>
</reference>
<dbReference type="EMBL" id="JABCKI010006071">
    <property type="protein sequence ID" value="KAG5635531.1"/>
    <property type="molecule type" value="Genomic_DNA"/>
</dbReference>
<evidence type="ECO:0000313" key="1">
    <source>
        <dbReference type="EMBL" id="KAG5635531.1"/>
    </source>
</evidence>
<organism evidence="1 2">
    <name type="scientific">Sphagnurus paluster</name>
    <dbReference type="NCBI Taxonomy" id="117069"/>
    <lineage>
        <taxon>Eukaryota</taxon>
        <taxon>Fungi</taxon>
        <taxon>Dikarya</taxon>
        <taxon>Basidiomycota</taxon>
        <taxon>Agaricomycotina</taxon>
        <taxon>Agaricomycetes</taxon>
        <taxon>Agaricomycetidae</taxon>
        <taxon>Agaricales</taxon>
        <taxon>Tricholomatineae</taxon>
        <taxon>Lyophyllaceae</taxon>
        <taxon>Sphagnurus</taxon>
    </lineage>
</organism>
<accession>A0A9P7K2F8</accession>
<name>A0A9P7K2F8_9AGAR</name>
<protein>
    <submittedName>
        <fullName evidence="1">Uncharacterized protein</fullName>
    </submittedName>
</protein>
<keyword evidence="2" id="KW-1185">Reference proteome</keyword>
<dbReference type="AlphaFoldDB" id="A0A9P7K2F8"/>
<evidence type="ECO:0000313" key="2">
    <source>
        <dbReference type="Proteomes" id="UP000717328"/>
    </source>
</evidence>
<dbReference type="Proteomes" id="UP000717328">
    <property type="component" value="Unassembled WGS sequence"/>
</dbReference>
<dbReference type="OrthoDB" id="3061893at2759"/>
<reference evidence="1" key="2">
    <citation type="submission" date="2021-10" db="EMBL/GenBank/DDBJ databases">
        <title>Phylogenomics reveals ancestral predisposition of the termite-cultivated fungus Termitomyces towards a domesticated lifestyle.</title>
        <authorList>
            <person name="Auxier B."/>
            <person name="Grum-Grzhimaylo A."/>
            <person name="Cardenas M.E."/>
            <person name="Lodge J.D."/>
            <person name="Laessoe T."/>
            <person name="Pedersen O."/>
            <person name="Smith M.E."/>
            <person name="Kuyper T.W."/>
            <person name="Franco-Molano E.A."/>
            <person name="Baroni T.J."/>
            <person name="Aanen D.K."/>
        </authorList>
    </citation>
    <scope>NUCLEOTIDE SEQUENCE</scope>
    <source>
        <strain evidence="1">D49</strain>
    </source>
</reference>
<sequence>MSLVSVAKFKFQRWITRAVSKRNRFQISEPRRIGFKPTEKMANLDDLPPEIRSKILEFAMETYIIDNRYATAQEKFSFACNLSLVSRAMNSTAAEFIFYKYRLDIRQKVSKWQTPIYPPESERFRWDEDAIAQRLAHLRSKAEHVRDIVLEDYGPGPHSEEAMNDPPAFPPQLMPSLMAALRTLRYVTGVTIITGDFDSDVSLPSEFWDWIQAARPHDFTAQGSFETKTGDMNPPLESVATYKVISNYEDGL</sequence>
<gene>
    <name evidence="1" type="ORF">H0H81_010954</name>
</gene>
<proteinExistence type="predicted"/>
<comment type="caution">
    <text evidence="1">The sequence shown here is derived from an EMBL/GenBank/DDBJ whole genome shotgun (WGS) entry which is preliminary data.</text>
</comment>